<feature type="compositionally biased region" description="Basic and acidic residues" evidence="1">
    <location>
        <begin position="20"/>
        <end position="44"/>
    </location>
</feature>
<evidence type="ECO:0000313" key="3">
    <source>
        <dbReference type="Proteomes" id="UP001293791"/>
    </source>
</evidence>
<gene>
    <name evidence="2" type="ORF">Cyrtocomes_00210</name>
</gene>
<evidence type="ECO:0000313" key="2">
    <source>
        <dbReference type="EMBL" id="MDZ5761852.1"/>
    </source>
</evidence>
<feature type="region of interest" description="Disordered" evidence="1">
    <location>
        <begin position="15"/>
        <end position="44"/>
    </location>
</feature>
<protein>
    <submittedName>
        <fullName evidence="2">Uncharacterized protein</fullName>
    </submittedName>
</protein>
<dbReference type="Proteomes" id="UP001293791">
    <property type="component" value="Unassembled WGS sequence"/>
</dbReference>
<evidence type="ECO:0000256" key="1">
    <source>
        <dbReference type="SAM" id="MobiDB-lite"/>
    </source>
</evidence>
<name>A0ABU5L6U2_9RICK</name>
<dbReference type="EMBL" id="JARGYT010000007">
    <property type="protein sequence ID" value="MDZ5761852.1"/>
    <property type="molecule type" value="Genomic_DNA"/>
</dbReference>
<reference evidence="2 3" key="1">
    <citation type="submission" date="2023-02" db="EMBL/GenBank/DDBJ databases">
        <title>Host association and intracellularity evolved multiple times independently in the Rickettsiales.</title>
        <authorList>
            <person name="Castelli M."/>
            <person name="Nardi T."/>
            <person name="Gammuto L."/>
            <person name="Bellinzona G."/>
            <person name="Sabaneyeva E."/>
            <person name="Potekhin A."/>
            <person name="Serra V."/>
            <person name="Petroni G."/>
            <person name="Sassera D."/>
        </authorList>
    </citation>
    <scope>NUCLEOTIDE SEQUENCE [LARGE SCALE GENOMIC DNA]</scope>
    <source>
        <strain evidence="2 3">BOD18</strain>
    </source>
</reference>
<comment type="caution">
    <text evidence="2">The sequence shown here is derived from an EMBL/GenBank/DDBJ whole genome shotgun (WGS) entry which is preliminary data.</text>
</comment>
<proteinExistence type="predicted"/>
<keyword evidence="3" id="KW-1185">Reference proteome</keyword>
<sequence length="44" mass="4891">MIKIIELGTADQLILGSEGKGMEQNHHKDNHHEGEGKPSDHKCK</sequence>
<accession>A0ABU5L6U2</accession>
<organism evidence="2 3">
    <name type="scientific">Candidatus Cyrtobacter comes</name>
    <dbReference type="NCBI Taxonomy" id="675776"/>
    <lineage>
        <taxon>Bacteria</taxon>
        <taxon>Pseudomonadati</taxon>
        <taxon>Pseudomonadota</taxon>
        <taxon>Alphaproteobacteria</taxon>
        <taxon>Rickettsiales</taxon>
        <taxon>Candidatus Midichloriaceae</taxon>
        <taxon>Candidatus Cyrtobacter</taxon>
    </lineage>
</organism>